<dbReference type="RefSeq" id="WP_037521116.1">
    <property type="nucleotide sequence ID" value="NZ_JGVR01000022.1"/>
</dbReference>
<dbReference type="GO" id="GO:0016810">
    <property type="term" value="F:hydrolase activity, acting on carbon-nitrogen (but not peptide) bonds"/>
    <property type="evidence" value="ECO:0007669"/>
    <property type="project" value="InterPro"/>
</dbReference>
<dbReference type="CDD" id="cd01300">
    <property type="entry name" value="YtcJ_like"/>
    <property type="match status" value="1"/>
</dbReference>
<dbReference type="PANTHER" id="PTHR22642:SF2">
    <property type="entry name" value="PROTEIN LONG AFTER FAR-RED 3"/>
    <property type="match status" value="1"/>
</dbReference>
<dbReference type="InterPro" id="IPR013108">
    <property type="entry name" value="Amidohydro_3"/>
</dbReference>
<dbReference type="eggNOG" id="COG1574">
    <property type="taxonomic scope" value="Bacteria"/>
</dbReference>
<dbReference type="InterPro" id="IPR033932">
    <property type="entry name" value="YtcJ-like"/>
</dbReference>
<accession>A0A084EHH3</accession>
<evidence type="ECO:0000259" key="2">
    <source>
        <dbReference type="Pfam" id="PF07969"/>
    </source>
</evidence>
<reference evidence="3 4" key="1">
    <citation type="submission" date="2014-03" db="EMBL/GenBank/DDBJ databases">
        <title>Genome sequence of Sphingobium yanoikuyae B1.</title>
        <authorList>
            <person name="Gan H.M."/>
            <person name="Gan H.Y."/>
            <person name="Savka M.A."/>
        </authorList>
    </citation>
    <scope>NUCLEOTIDE SEQUENCE [LARGE SCALE GENOMIC DNA]</scope>
    <source>
        <strain evidence="3 4">B1</strain>
    </source>
</reference>
<dbReference type="PATRIC" id="fig|13690.10.peg.3498"/>
<organism evidence="3 4">
    <name type="scientific">Sphingobium yanoikuyae</name>
    <name type="common">Sphingomonas yanoikuyae</name>
    <dbReference type="NCBI Taxonomy" id="13690"/>
    <lineage>
        <taxon>Bacteria</taxon>
        <taxon>Pseudomonadati</taxon>
        <taxon>Pseudomonadota</taxon>
        <taxon>Alphaproteobacteria</taxon>
        <taxon>Sphingomonadales</taxon>
        <taxon>Sphingomonadaceae</taxon>
        <taxon>Sphingobium</taxon>
    </lineage>
</organism>
<name>A0A084EHH3_SPHYA</name>
<feature type="signal peptide" evidence="1">
    <location>
        <begin position="1"/>
        <end position="27"/>
    </location>
</feature>
<dbReference type="Proteomes" id="UP000028534">
    <property type="component" value="Unassembled WGS sequence"/>
</dbReference>
<dbReference type="EMBL" id="JGVR01000022">
    <property type="protein sequence ID" value="KEZ17415.1"/>
    <property type="molecule type" value="Genomic_DNA"/>
</dbReference>
<dbReference type="InterPro" id="IPR006311">
    <property type="entry name" value="TAT_signal"/>
</dbReference>
<evidence type="ECO:0000313" key="4">
    <source>
        <dbReference type="Proteomes" id="UP000028534"/>
    </source>
</evidence>
<dbReference type="PROSITE" id="PS51318">
    <property type="entry name" value="TAT"/>
    <property type="match status" value="1"/>
</dbReference>
<dbReference type="Gene3D" id="3.10.310.70">
    <property type="match status" value="1"/>
</dbReference>
<dbReference type="Gene3D" id="2.30.40.10">
    <property type="entry name" value="Urease, subunit C, domain 1"/>
    <property type="match status" value="1"/>
</dbReference>
<dbReference type="STRING" id="13690.AX777_00085"/>
<dbReference type="SUPFAM" id="SSF51556">
    <property type="entry name" value="Metallo-dependent hydrolases"/>
    <property type="match status" value="1"/>
</dbReference>
<dbReference type="InterPro" id="IPR032466">
    <property type="entry name" value="Metal_Hydrolase"/>
</dbReference>
<evidence type="ECO:0000256" key="1">
    <source>
        <dbReference type="SAM" id="SignalP"/>
    </source>
</evidence>
<dbReference type="SUPFAM" id="SSF51338">
    <property type="entry name" value="Composite domain of metallo-dependent hydrolases"/>
    <property type="match status" value="1"/>
</dbReference>
<dbReference type="InterPro" id="IPR011059">
    <property type="entry name" value="Metal-dep_hydrolase_composite"/>
</dbReference>
<protein>
    <submittedName>
        <fullName evidence="3">Putative TIM-barrel fold metal-dependent hydrolase</fullName>
    </submittedName>
</protein>
<comment type="caution">
    <text evidence="3">The sequence shown here is derived from an EMBL/GenBank/DDBJ whole genome shotgun (WGS) entry which is preliminary data.</text>
</comment>
<evidence type="ECO:0000313" key="3">
    <source>
        <dbReference type="EMBL" id="KEZ17415.1"/>
    </source>
</evidence>
<sequence>MMFSRREMLAGSATGLAGLALSSSLWAKGQVLDTAYVNATVWTGEGMPMVRSAIGIAGGRIAAIGAAAVKAQSGKTTRVIDLGGAFVMPGFTDAHTHFLTGSYLLSQPNLREAKSPQEFARIVGEAAKSLKPGQWLQGGSWDAELWGGELPDRSWMDPVTPNTPVAVQRLDLHMLALNSLALKLAGIDRNTPDVAGGMIVRDKDGNPTGILKDAAMDLVKRAIPAPTDADKEDAARQGIAHGLSKGVVQVHTTELDWITHDTLRRLRAKGETDMRFYSFVPLQDWAKLKALIEAEGRGDDWVRWGGLKLQYDGSLGSRTAMFYRPYDDAPDNVGFPIHKRADVQQWTNDADAAGLQITIHGIGDKANDEALDIFAAAAAKNGRRDRRFRIEHAQHLAPAAIPRFAQQQVIASVQPYHAIDDGRWAIQRVGAERLKGTYAFKSLLDAGAKVAFGSDWPVAPLDPLTGVAAAVLRQTIDGANPGGWLPEQKISMLQALHAYTATNAFAGFSDDRMGLLKPGMLADFAVLDADLFAIDPARIGATKVLRTIVGGRQRFGEGSDI</sequence>
<gene>
    <name evidence="3" type="ORF">CP98_03417</name>
</gene>
<dbReference type="Gene3D" id="3.20.20.140">
    <property type="entry name" value="Metal-dependent hydrolases"/>
    <property type="match status" value="1"/>
</dbReference>
<keyword evidence="1" id="KW-0732">Signal</keyword>
<feature type="domain" description="Amidohydrolase 3" evidence="2">
    <location>
        <begin position="78"/>
        <end position="553"/>
    </location>
</feature>
<dbReference type="Pfam" id="PF07969">
    <property type="entry name" value="Amidohydro_3"/>
    <property type="match status" value="1"/>
</dbReference>
<keyword evidence="3" id="KW-0378">Hydrolase</keyword>
<dbReference type="AlphaFoldDB" id="A0A084EHH3"/>
<dbReference type="PANTHER" id="PTHR22642">
    <property type="entry name" value="IMIDAZOLONEPROPIONASE"/>
    <property type="match status" value="1"/>
</dbReference>
<feature type="chain" id="PRO_5001774269" evidence="1">
    <location>
        <begin position="28"/>
        <end position="561"/>
    </location>
</feature>
<proteinExistence type="predicted"/>